<organism evidence="5 6">
    <name type="scientific">Penicillium alfredii</name>
    <dbReference type="NCBI Taxonomy" id="1506179"/>
    <lineage>
        <taxon>Eukaryota</taxon>
        <taxon>Fungi</taxon>
        <taxon>Dikarya</taxon>
        <taxon>Ascomycota</taxon>
        <taxon>Pezizomycotina</taxon>
        <taxon>Eurotiomycetes</taxon>
        <taxon>Eurotiomycetidae</taxon>
        <taxon>Eurotiales</taxon>
        <taxon>Aspergillaceae</taxon>
        <taxon>Penicillium</taxon>
    </lineage>
</organism>
<protein>
    <submittedName>
        <fullName evidence="5">MFS general substrate transporter</fullName>
    </submittedName>
</protein>
<gene>
    <name evidence="5" type="ORF">NUU61_000039</name>
</gene>
<dbReference type="RefSeq" id="XP_056515473.1">
    <property type="nucleotide sequence ID" value="XM_056650623.1"/>
</dbReference>
<dbReference type="EMBL" id="JAPMSZ010000001">
    <property type="protein sequence ID" value="KAJ5114280.1"/>
    <property type="molecule type" value="Genomic_DNA"/>
</dbReference>
<name>A0A9W9G8T4_9EURO</name>
<evidence type="ECO:0000256" key="4">
    <source>
        <dbReference type="ARBA" id="ARBA00023136"/>
    </source>
</evidence>
<evidence type="ECO:0000256" key="3">
    <source>
        <dbReference type="ARBA" id="ARBA00022989"/>
    </source>
</evidence>
<evidence type="ECO:0000313" key="6">
    <source>
        <dbReference type="Proteomes" id="UP001141434"/>
    </source>
</evidence>
<accession>A0A9W9G8T4</accession>
<keyword evidence="3" id="KW-1133">Transmembrane helix</keyword>
<dbReference type="AlphaFoldDB" id="A0A9W9G8T4"/>
<comment type="subcellular location">
    <subcellularLocation>
        <location evidence="1">Membrane</location>
        <topology evidence="1">Multi-pass membrane protein</topology>
    </subcellularLocation>
</comment>
<dbReference type="GO" id="GO:0016020">
    <property type="term" value="C:membrane"/>
    <property type="evidence" value="ECO:0007669"/>
    <property type="project" value="UniProtKB-SubCell"/>
</dbReference>
<dbReference type="PANTHER" id="PTHR42718">
    <property type="entry name" value="MAJOR FACILITATOR SUPERFAMILY MULTIDRUG TRANSPORTER MFSC"/>
    <property type="match status" value="1"/>
</dbReference>
<keyword evidence="2" id="KW-0812">Transmembrane</keyword>
<dbReference type="PANTHER" id="PTHR42718:SF41">
    <property type="entry name" value="MFS TRANSPORTER OF UNKOWN SPECIFICITY (AFU_ORTHOLOGUE AFUA_5G09940)-RELATED"/>
    <property type="match status" value="1"/>
</dbReference>
<dbReference type="GeneID" id="81389791"/>
<keyword evidence="6" id="KW-1185">Reference proteome</keyword>
<reference evidence="5" key="1">
    <citation type="submission" date="2022-11" db="EMBL/GenBank/DDBJ databases">
        <authorList>
            <person name="Petersen C."/>
        </authorList>
    </citation>
    <scope>NUCLEOTIDE SEQUENCE</scope>
    <source>
        <strain evidence="5">IBT 34128</strain>
    </source>
</reference>
<keyword evidence="4" id="KW-0472">Membrane</keyword>
<proteinExistence type="predicted"/>
<comment type="caution">
    <text evidence="5">The sequence shown here is derived from an EMBL/GenBank/DDBJ whole genome shotgun (WGS) entry which is preliminary data.</text>
</comment>
<dbReference type="OrthoDB" id="2130629at2759"/>
<evidence type="ECO:0000313" key="5">
    <source>
        <dbReference type="EMBL" id="KAJ5114280.1"/>
    </source>
</evidence>
<sequence length="149" mass="15810">MGPVFFLPQTATTSYWALAMPDIALVTLGPDLSFAAASIFITSSVPKSFQGSAGSVLVIIQNLAAAVMTAIGDSIGERVSSSPGYQLDLAALRSIWWFSLGCSELSFARLLCGSLAARRKTMCSKLVQISRQSKAYVAKIEALVISWLG</sequence>
<evidence type="ECO:0000256" key="1">
    <source>
        <dbReference type="ARBA" id="ARBA00004141"/>
    </source>
</evidence>
<reference evidence="5" key="2">
    <citation type="journal article" date="2023" name="IMA Fungus">
        <title>Comparative genomic study of the Penicillium genus elucidates a diverse pangenome and 15 lateral gene transfer events.</title>
        <authorList>
            <person name="Petersen C."/>
            <person name="Sorensen T."/>
            <person name="Nielsen M.R."/>
            <person name="Sondergaard T.E."/>
            <person name="Sorensen J.L."/>
            <person name="Fitzpatrick D.A."/>
            <person name="Frisvad J.C."/>
            <person name="Nielsen K.L."/>
        </authorList>
    </citation>
    <scope>NUCLEOTIDE SEQUENCE</scope>
    <source>
        <strain evidence="5">IBT 34128</strain>
    </source>
</reference>
<dbReference type="Proteomes" id="UP001141434">
    <property type="component" value="Unassembled WGS sequence"/>
</dbReference>
<evidence type="ECO:0000256" key="2">
    <source>
        <dbReference type="ARBA" id="ARBA00022692"/>
    </source>
</evidence>